<evidence type="ECO:0000256" key="7">
    <source>
        <dbReference type="ARBA" id="ARBA00023004"/>
    </source>
</evidence>
<dbReference type="Gene3D" id="3.30.70.20">
    <property type="match status" value="2"/>
</dbReference>
<protein>
    <submittedName>
        <fullName evidence="10">CoB--CoM heterodisulfide reductase subunit A</fullName>
        <ecNumber evidence="10">1.8.98.1</ecNumber>
    </submittedName>
</protein>
<dbReference type="Proteomes" id="UP000186323">
    <property type="component" value="Chromosome I"/>
</dbReference>
<organism evidence="10 11">
    <name type="scientific">Desulfovibrio piger</name>
    <dbReference type="NCBI Taxonomy" id="901"/>
    <lineage>
        <taxon>Bacteria</taxon>
        <taxon>Pseudomonadati</taxon>
        <taxon>Thermodesulfobacteriota</taxon>
        <taxon>Desulfovibrionia</taxon>
        <taxon>Desulfovibrionales</taxon>
        <taxon>Desulfovibrionaceae</taxon>
        <taxon>Desulfovibrio</taxon>
    </lineage>
</organism>
<sequence length="653" mass="70790">MRIGVFICHCGSNIGGTVDCAKVAETARAYPDVVYAVDLMYSCAEPGQAAIEAAIHEHKLDGVVVASCSPRMHEPTFRRTVERAGLNRYMFEMANIREHVSWIGKDKVANTNKAAELVEMAVAKLRNDKPLFSKSFDINKRVLIIGGGVAGIQAALDCADGGVPVVLVERQPTIGGKMAKLDKTFPTVDCSACILGPKMVDVAQHPNITLYAMSEVEDVSGYVGNFTVKIRKRATYVDWSLCTGCGACTEKCPSKKTPDAFNEFTGPTTAINIAFPQAIPKKAVINPEYCRQMTKGKCGVCAKVCPTGAIKYDMQDEVVTEEVGCIVAATGYDLMDWTIYEQYGGGKYPDVITSLQYERLLSASGPTEGHIKRPSDGKEPQSVVFIQCVGSRDKSIGRPYCSGFCCMYTAKQAVLTKDHIPTSQSYVFYMDIRAPSKLYDEFTRRAIEEYGTEYIRGRVSKIYPDGNGQYIVKGVDTLLGQPVEIRADLVVLAVGIEASKGSPQLAEKLRISYDSYGFFMESHPKLKPVETNTAGVFLAGVCQGTKDIPSSVSQGSAAAAKVLALFARDKLENDPQIAQVDNKRCVACGKCIRCCPFGAITEVEFRGEKKAQVIETVCQGCGVCTSTCPQGAIQLSHATDNQILAEVNALCQC</sequence>
<evidence type="ECO:0000256" key="4">
    <source>
        <dbReference type="ARBA" id="ARBA00022723"/>
    </source>
</evidence>
<evidence type="ECO:0000256" key="8">
    <source>
        <dbReference type="ARBA" id="ARBA00023014"/>
    </source>
</evidence>
<feature type="domain" description="4Fe-4S ferredoxin-type" evidence="9">
    <location>
        <begin position="281"/>
        <end position="315"/>
    </location>
</feature>
<evidence type="ECO:0000313" key="11">
    <source>
        <dbReference type="Proteomes" id="UP000186323"/>
    </source>
</evidence>
<evidence type="ECO:0000256" key="3">
    <source>
        <dbReference type="ARBA" id="ARBA00022485"/>
    </source>
</evidence>
<dbReference type="GO" id="GO:0051539">
    <property type="term" value="F:4 iron, 4 sulfur cluster binding"/>
    <property type="evidence" value="ECO:0007669"/>
    <property type="project" value="UniProtKB-KW"/>
</dbReference>
<gene>
    <name evidence="10" type="ORF">DESPIGER_1698</name>
</gene>
<reference evidence="11" key="1">
    <citation type="submission" date="2016-10" db="EMBL/GenBank/DDBJ databases">
        <authorList>
            <person name="Wegmann U."/>
        </authorList>
    </citation>
    <scope>NUCLEOTIDE SEQUENCE [LARGE SCALE GENOMIC DNA]</scope>
</reference>
<keyword evidence="5" id="KW-0274">FAD</keyword>
<feature type="domain" description="4Fe-4S ferredoxin-type" evidence="9">
    <location>
        <begin position="576"/>
        <end position="605"/>
    </location>
</feature>
<dbReference type="Pfam" id="PF14697">
    <property type="entry name" value="Fer4_21"/>
    <property type="match status" value="1"/>
</dbReference>
<dbReference type="PANTHER" id="PTHR43498">
    <property type="entry name" value="FERREDOXIN:COB-COM HETERODISULFIDE REDUCTASE SUBUNIT A"/>
    <property type="match status" value="1"/>
</dbReference>
<evidence type="ECO:0000256" key="1">
    <source>
        <dbReference type="ARBA" id="ARBA00001974"/>
    </source>
</evidence>
<evidence type="ECO:0000256" key="6">
    <source>
        <dbReference type="ARBA" id="ARBA00023002"/>
    </source>
</evidence>
<keyword evidence="8" id="KW-0411">Iron-sulfur</keyword>
<evidence type="ECO:0000256" key="5">
    <source>
        <dbReference type="ARBA" id="ARBA00022827"/>
    </source>
</evidence>
<feature type="domain" description="4Fe-4S ferredoxin-type" evidence="9">
    <location>
        <begin position="609"/>
        <end position="638"/>
    </location>
</feature>
<evidence type="ECO:0000256" key="2">
    <source>
        <dbReference type="ARBA" id="ARBA00006561"/>
    </source>
</evidence>
<feature type="domain" description="4Fe-4S ferredoxin-type" evidence="9">
    <location>
        <begin position="233"/>
        <end position="263"/>
    </location>
</feature>
<keyword evidence="6 10" id="KW-0560">Oxidoreductase</keyword>
<dbReference type="EC" id="1.8.98.1" evidence="10"/>
<comment type="cofactor">
    <cofactor evidence="1">
        <name>FAD</name>
        <dbReference type="ChEBI" id="CHEBI:57692"/>
    </cofactor>
</comment>
<proteinExistence type="inferred from homology"/>
<evidence type="ECO:0000259" key="9">
    <source>
        <dbReference type="PROSITE" id="PS51379"/>
    </source>
</evidence>
<dbReference type="Pfam" id="PF00037">
    <property type="entry name" value="Fer4"/>
    <property type="match status" value="1"/>
</dbReference>
<keyword evidence="3" id="KW-0004">4Fe-4S</keyword>
<dbReference type="RefSeq" id="WP_072335419.1">
    <property type="nucleotide sequence ID" value="NZ_CALJDE010000065.1"/>
</dbReference>
<evidence type="ECO:0000313" key="10">
    <source>
        <dbReference type="EMBL" id="SFV73534.1"/>
    </source>
</evidence>
<dbReference type="PROSITE" id="PS00198">
    <property type="entry name" value="4FE4S_FER_1"/>
    <property type="match status" value="2"/>
</dbReference>
<dbReference type="Gene3D" id="3.50.50.60">
    <property type="entry name" value="FAD/NAD(P)-binding domain"/>
    <property type="match status" value="1"/>
</dbReference>
<dbReference type="PANTHER" id="PTHR43498:SF1">
    <property type="entry name" value="COB--COM HETERODISULFIDE REDUCTASE IRON-SULFUR SUBUNIT A"/>
    <property type="match status" value="1"/>
</dbReference>
<dbReference type="InterPro" id="IPR036188">
    <property type="entry name" value="FAD/NAD-bd_sf"/>
</dbReference>
<dbReference type="EMBL" id="LT630450">
    <property type="protein sequence ID" value="SFV73534.1"/>
    <property type="molecule type" value="Genomic_DNA"/>
</dbReference>
<comment type="similarity">
    <text evidence="2">Belongs to the HdrA family.</text>
</comment>
<keyword evidence="4" id="KW-0479">Metal-binding</keyword>
<dbReference type="InterPro" id="IPR017896">
    <property type="entry name" value="4Fe4S_Fe-S-bd"/>
</dbReference>
<keyword evidence="5" id="KW-0285">Flavoprotein</keyword>
<dbReference type="SUPFAM" id="SSF51905">
    <property type="entry name" value="FAD/NAD(P)-binding domain"/>
    <property type="match status" value="1"/>
</dbReference>
<dbReference type="OrthoDB" id="9758544at2"/>
<dbReference type="GO" id="GO:0046872">
    <property type="term" value="F:metal ion binding"/>
    <property type="evidence" value="ECO:0007669"/>
    <property type="project" value="UniProtKB-KW"/>
</dbReference>
<dbReference type="InterPro" id="IPR017900">
    <property type="entry name" value="4Fe4S_Fe_S_CS"/>
</dbReference>
<keyword evidence="11" id="KW-1185">Reference proteome</keyword>
<dbReference type="KEGG" id="dpg:DESPIGER_1698"/>
<dbReference type="InterPro" id="IPR039650">
    <property type="entry name" value="HdrA-like"/>
</dbReference>
<keyword evidence="7" id="KW-0408">Iron</keyword>
<dbReference type="GO" id="GO:0051912">
    <property type="term" value="F:CoB--CoM heterodisulfide reductase activity"/>
    <property type="evidence" value="ECO:0007669"/>
    <property type="project" value="UniProtKB-EC"/>
</dbReference>
<name>A0A1K1LJ62_9BACT</name>
<dbReference type="SUPFAM" id="SSF54862">
    <property type="entry name" value="4Fe-4S ferredoxins"/>
    <property type="match status" value="1"/>
</dbReference>
<dbReference type="PROSITE" id="PS51379">
    <property type="entry name" value="4FE4S_FER_2"/>
    <property type="match status" value="4"/>
</dbReference>
<dbReference type="Gene3D" id="3.40.50.720">
    <property type="entry name" value="NAD(P)-binding Rossmann-like Domain"/>
    <property type="match status" value="1"/>
</dbReference>
<accession>A0A1K1LJ62</accession>
<dbReference type="AlphaFoldDB" id="A0A1K1LJ62"/>
<dbReference type="Pfam" id="PF12831">
    <property type="entry name" value="FAD_oxidored"/>
    <property type="match status" value="1"/>
</dbReference>